<proteinExistence type="predicted"/>
<keyword evidence="2" id="KW-1185">Reference proteome</keyword>
<evidence type="ECO:0000313" key="1">
    <source>
        <dbReference type="EMBL" id="KAF2427356.1"/>
    </source>
</evidence>
<accession>A0A9P4TWN6</accession>
<sequence>MAEIIDPRQLDDSLALSEPQNTIDTSVLDLPIGTDVGGFRLERLPFRARLRIFDLLAPDEIVITQQSHDIVMLLQELNINTPTATNSSPAFVENGLNDLNHVPDALLSQLRTITLGLNLAEFNQLHDTLSPVLERLAAFSPRRNVKDLEFSLTQTGRFRPGKLHGGYWPKFRLNCSGFVGLDILVVVSESSRSCNFNARDMRRMPRRVDRINSLISQKPFHAENVRVNFVLILPVELREQIYSYLLPPRIPTCTTKEVWVSPNSLRRPALPDLSLFADGIFMVSRQIREEALACVVRLVPLELSDMPTTNSTINAQKRLAHDLKKGTPVMISEGKWKDDGLGLGGLVGGPVGFEKVGVFEVVYQLHQGKKRLHICIDVTVDYVVLPGQNGIDHQGKQVSKAKEKAIAVVQSDLQSTIDSMSRT</sequence>
<evidence type="ECO:0000313" key="2">
    <source>
        <dbReference type="Proteomes" id="UP000800235"/>
    </source>
</evidence>
<name>A0A9P4TWN6_9PEZI</name>
<dbReference type="AlphaFoldDB" id="A0A9P4TWN6"/>
<comment type="caution">
    <text evidence="1">The sequence shown here is derived from an EMBL/GenBank/DDBJ whole genome shotgun (WGS) entry which is preliminary data.</text>
</comment>
<dbReference type="Proteomes" id="UP000800235">
    <property type="component" value="Unassembled WGS sequence"/>
</dbReference>
<reference evidence="1" key="1">
    <citation type="journal article" date="2020" name="Stud. Mycol.">
        <title>101 Dothideomycetes genomes: a test case for predicting lifestyles and emergence of pathogens.</title>
        <authorList>
            <person name="Haridas S."/>
            <person name="Albert R."/>
            <person name="Binder M."/>
            <person name="Bloem J."/>
            <person name="Labutti K."/>
            <person name="Salamov A."/>
            <person name="Andreopoulos B."/>
            <person name="Baker S."/>
            <person name="Barry K."/>
            <person name="Bills G."/>
            <person name="Bluhm B."/>
            <person name="Cannon C."/>
            <person name="Castanera R."/>
            <person name="Culley D."/>
            <person name="Daum C."/>
            <person name="Ezra D."/>
            <person name="Gonzalez J."/>
            <person name="Henrissat B."/>
            <person name="Kuo A."/>
            <person name="Liang C."/>
            <person name="Lipzen A."/>
            <person name="Lutzoni F."/>
            <person name="Magnuson J."/>
            <person name="Mondo S."/>
            <person name="Nolan M."/>
            <person name="Ohm R."/>
            <person name="Pangilinan J."/>
            <person name="Park H.-J."/>
            <person name="Ramirez L."/>
            <person name="Alfaro M."/>
            <person name="Sun H."/>
            <person name="Tritt A."/>
            <person name="Yoshinaga Y."/>
            <person name="Zwiers L.-H."/>
            <person name="Turgeon B."/>
            <person name="Goodwin S."/>
            <person name="Spatafora J."/>
            <person name="Crous P."/>
            <person name="Grigoriev I."/>
        </authorList>
    </citation>
    <scope>NUCLEOTIDE SEQUENCE</scope>
    <source>
        <strain evidence="1">CBS 130266</strain>
    </source>
</reference>
<gene>
    <name evidence="1" type="ORF">EJ08DRAFT_699584</name>
</gene>
<protein>
    <submittedName>
        <fullName evidence="1">Uncharacterized protein</fullName>
    </submittedName>
</protein>
<dbReference type="EMBL" id="MU007060">
    <property type="protein sequence ID" value="KAF2427356.1"/>
    <property type="molecule type" value="Genomic_DNA"/>
</dbReference>
<organism evidence="1 2">
    <name type="scientific">Tothia fuscella</name>
    <dbReference type="NCBI Taxonomy" id="1048955"/>
    <lineage>
        <taxon>Eukaryota</taxon>
        <taxon>Fungi</taxon>
        <taxon>Dikarya</taxon>
        <taxon>Ascomycota</taxon>
        <taxon>Pezizomycotina</taxon>
        <taxon>Dothideomycetes</taxon>
        <taxon>Pleosporomycetidae</taxon>
        <taxon>Venturiales</taxon>
        <taxon>Cylindrosympodiaceae</taxon>
        <taxon>Tothia</taxon>
    </lineage>
</organism>